<organism evidence="1 2">
    <name type="scientific">Kineococcus mangrovi</name>
    <dbReference type="NCBI Taxonomy" id="1660183"/>
    <lineage>
        <taxon>Bacteria</taxon>
        <taxon>Bacillati</taxon>
        <taxon>Actinomycetota</taxon>
        <taxon>Actinomycetes</taxon>
        <taxon>Kineosporiales</taxon>
        <taxon>Kineosporiaceae</taxon>
        <taxon>Kineococcus</taxon>
    </lineage>
</organism>
<reference evidence="1 2" key="1">
    <citation type="submission" date="2024-07" db="EMBL/GenBank/DDBJ databases">
        <authorList>
            <person name="Thanompreechachai J."/>
            <person name="Duangmal K."/>
        </authorList>
    </citation>
    <scope>NUCLEOTIDE SEQUENCE [LARGE SCALE GENOMIC DNA]</scope>
    <source>
        <strain evidence="1 2">TBRC 1896</strain>
    </source>
</reference>
<accession>A0ABV4I8A0</accession>
<dbReference type="InterPro" id="IPR016888">
    <property type="entry name" value="UCP028498"/>
</dbReference>
<dbReference type="RefSeq" id="WP_370719735.1">
    <property type="nucleotide sequence ID" value="NZ_JBGGTQ010000006.1"/>
</dbReference>
<name>A0ABV4I8A0_9ACTN</name>
<protein>
    <submittedName>
        <fullName evidence="1">DUF2255 family protein</fullName>
    </submittedName>
</protein>
<comment type="caution">
    <text evidence="1">The sequence shown here is derived from an EMBL/GenBank/DDBJ whole genome shotgun (WGS) entry which is preliminary data.</text>
</comment>
<evidence type="ECO:0000313" key="1">
    <source>
        <dbReference type="EMBL" id="MEZ0493496.1"/>
    </source>
</evidence>
<gene>
    <name evidence="1" type="ORF">AB2L28_14755</name>
</gene>
<sequence>MTNWTPDDLDTLGGADEIEITTLRPDGSARRWTPIWSVRTGDDLYVRSYRGQAGAWYRRARGGEPTRVRVRGHREHDVTVEVPGEVPGEAATVVDQDAVDAAYRAKYARFGTTYLGPMVAPAARAATLRITPLTA</sequence>
<evidence type="ECO:0000313" key="2">
    <source>
        <dbReference type="Proteomes" id="UP001566476"/>
    </source>
</evidence>
<dbReference type="EMBL" id="JBGGTQ010000006">
    <property type="protein sequence ID" value="MEZ0493496.1"/>
    <property type="molecule type" value="Genomic_DNA"/>
</dbReference>
<dbReference type="Pfam" id="PF10012">
    <property type="entry name" value="DUF2255"/>
    <property type="match status" value="1"/>
</dbReference>
<dbReference type="Proteomes" id="UP001566476">
    <property type="component" value="Unassembled WGS sequence"/>
</dbReference>
<keyword evidence="2" id="KW-1185">Reference proteome</keyword>
<proteinExistence type="predicted"/>